<dbReference type="NCBIfam" id="TIGR00229">
    <property type="entry name" value="sensory_box"/>
    <property type="match status" value="2"/>
</dbReference>
<feature type="domain" description="PAC" evidence="7">
    <location>
        <begin position="182"/>
        <end position="234"/>
    </location>
</feature>
<dbReference type="PROSITE" id="PS50885">
    <property type="entry name" value="HAMP"/>
    <property type="match status" value="1"/>
</dbReference>
<dbReference type="Pfam" id="PF13426">
    <property type="entry name" value="PAS_9"/>
    <property type="match status" value="1"/>
</dbReference>
<dbReference type="InterPro" id="IPR001610">
    <property type="entry name" value="PAC"/>
</dbReference>
<protein>
    <submittedName>
        <fullName evidence="9">PAS domain-containing methyl-accepting chemotaxis protein</fullName>
    </submittedName>
</protein>
<dbReference type="PROSITE" id="PS50112">
    <property type="entry name" value="PAS"/>
    <property type="match status" value="1"/>
</dbReference>
<evidence type="ECO:0000256" key="3">
    <source>
        <dbReference type="PROSITE-ProRule" id="PRU00284"/>
    </source>
</evidence>
<dbReference type="InterPro" id="IPR035965">
    <property type="entry name" value="PAS-like_dom_sf"/>
</dbReference>
<dbReference type="PANTHER" id="PTHR43531">
    <property type="entry name" value="PROTEIN ICFG"/>
    <property type="match status" value="1"/>
</dbReference>
<feature type="domain" description="Methyl-accepting transducer" evidence="5">
    <location>
        <begin position="280"/>
        <end position="509"/>
    </location>
</feature>
<keyword evidence="3" id="KW-0807">Transducer</keyword>
<dbReference type="PRINTS" id="PR00260">
    <property type="entry name" value="CHEMTRNSDUCR"/>
</dbReference>
<dbReference type="InterPro" id="IPR004089">
    <property type="entry name" value="MCPsignal_dom"/>
</dbReference>
<dbReference type="Pfam" id="PF08447">
    <property type="entry name" value="PAS_3"/>
    <property type="match status" value="1"/>
</dbReference>
<sequence>MIEFTPTGEILDANDVFCRLFGYDQERIRGRHHSGLLAVGEAATPAYKDFWEKLQQGHAQVGEFKRVNTSGEDVWLHACYRPVMNARGKVLSVVKQATDITEEKLRSFETEGKMQALSRVQAIIEFLPSGEIITANENFLAATGYQLKEIVGSHHRIFVEPKAAQSPDYIEMWLRLNRGESVSGEFRRVGKGGREIWLQASYNAIYGRGGKIVKVVKFATDVSDRVRAINAISAGLSQLSQNDLTCRLNDIFSPVFEPLREDFNASIEQIAATLTQIVESADAIGRGTAEISAATDDLSRRTETQAASLEETAAALDQITVTVKKTASDATKAHDAVSIARTDAIRSGEVVGSAIKAMDSIETSSRQIGQIIGVIDEIAFQTNLLALNAGVEAARAGDAGRGFAVVASEVRSLAQRSAEAAKEIKTLILASGEQVGLGVKLVKQTGGALERIVEQVNEINGLVSTMSRSVQEQANGLGEVNVAVNQMDEVTQQNAAMVEQTAAASRSLADETVRLNETVGLFHMAKATKTGGRKSAVPRLEPAAGRKERAPVVAMKTIGRGGAQPKPKAIAETESWEEF</sequence>
<keyword evidence="10" id="KW-1185">Reference proteome</keyword>
<dbReference type="InterPro" id="IPR003660">
    <property type="entry name" value="HAMP_dom"/>
</dbReference>
<reference evidence="9 10" key="1">
    <citation type="submission" date="2023-12" db="EMBL/GenBank/DDBJ databases">
        <title>Description of Novel Strain Fulvimarina sp. 2208YS6-2-32 isolated from Uroteuthis (Photololigo) edulis.</title>
        <authorList>
            <person name="Park J.-S."/>
        </authorList>
    </citation>
    <scope>NUCLEOTIDE SEQUENCE [LARGE SCALE GENOMIC DNA]</scope>
    <source>
        <strain evidence="9 10">2208YS6-2-32</strain>
    </source>
</reference>
<feature type="domain" description="HAMP" evidence="8">
    <location>
        <begin position="223"/>
        <end position="275"/>
    </location>
</feature>
<evidence type="ECO:0000259" key="8">
    <source>
        <dbReference type="PROSITE" id="PS50885"/>
    </source>
</evidence>
<feature type="domain" description="PAC" evidence="7">
    <location>
        <begin position="60"/>
        <end position="112"/>
    </location>
</feature>
<dbReference type="InterPro" id="IPR013655">
    <property type="entry name" value="PAS_fold_3"/>
</dbReference>
<dbReference type="CDD" id="cd11386">
    <property type="entry name" value="MCP_signal"/>
    <property type="match status" value="1"/>
</dbReference>
<dbReference type="PROSITE" id="PS50113">
    <property type="entry name" value="PAC"/>
    <property type="match status" value="2"/>
</dbReference>
<feature type="domain" description="PAS" evidence="6">
    <location>
        <begin position="1"/>
        <end position="31"/>
    </location>
</feature>
<evidence type="ECO:0000259" key="5">
    <source>
        <dbReference type="PROSITE" id="PS50111"/>
    </source>
</evidence>
<dbReference type="SMART" id="SM00283">
    <property type="entry name" value="MA"/>
    <property type="match status" value="1"/>
</dbReference>
<dbReference type="CDD" id="cd00130">
    <property type="entry name" value="PAS"/>
    <property type="match status" value="2"/>
</dbReference>
<dbReference type="EMBL" id="JAXLPB010000001">
    <property type="protein sequence ID" value="MDY8107784.1"/>
    <property type="molecule type" value="Genomic_DNA"/>
</dbReference>
<accession>A0ABU5HYW1</accession>
<evidence type="ECO:0000256" key="2">
    <source>
        <dbReference type="ARBA" id="ARBA00029447"/>
    </source>
</evidence>
<evidence type="ECO:0000313" key="9">
    <source>
        <dbReference type="EMBL" id="MDY8107784.1"/>
    </source>
</evidence>
<gene>
    <name evidence="9" type="ORF">U0C82_01310</name>
</gene>
<proteinExistence type="inferred from homology"/>
<dbReference type="InterPro" id="IPR000014">
    <property type="entry name" value="PAS"/>
</dbReference>
<dbReference type="InterPro" id="IPR000700">
    <property type="entry name" value="PAS-assoc_C"/>
</dbReference>
<evidence type="ECO:0000259" key="7">
    <source>
        <dbReference type="PROSITE" id="PS50113"/>
    </source>
</evidence>
<dbReference type="SMART" id="SM00086">
    <property type="entry name" value="PAC"/>
    <property type="match status" value="2"/>
</dbReference>
<dbReference type="InterPro" id="IPR051310">
    <property type="entry name" value="MCP_chemotaxis"/>
</dbReference>
<evidence type="ECO:0000256" key="1">
    <source>
        <dbReference type="ARBA" id="ARBA00022500"/>
    </source>
</evidence>
<dbReference type="PANTHER" id="PTHR43531:SF11">
    <property type="entry name" value="METHYL-ACCEPTING CHEMOTAXIS PROTEIN 3"/>
    <property type="match status" value="1"/>
</dbReference>
<organism evidence="9 10">
    <name type="scientific">Fulvimarina uroteuthidis</name>
    <dbReference type="NCBI Taxonomy" id="3098149"/>
    <lineage>
        <taxon>Bacteria</taxon>
        <taxon>Pseudomonadati</taxon>
        <taxon>Pseudomonadota</taxon>
        <taxon>Alphaproteobacteria</taxon>
        <taxon>Hyphomicrobiales</taxon>
        <taxon>Aurantimonadaceae</taxon>
        <taxon>Fulvimarina</taxon>
    </lineage>
</organism>
<evidence type="ECO:0000256" key="4">
    <source>
        <dbReference type="SAM" id="MobiDB-lite"/>
    </source>
</evidence>
<dbReference type="Pfam" id="PF00015">
    <property type="entry name" value="MCPsignal"/>
    <property type="match status" value="1"/>
</dbReference>
<dbReference type="Gene3D" id="1.10.287.950">
    <property type="entry name" value="Methyl-accepting chemotaxis protein"/>
    <property type="match status" value="1"/>
</dbReference>
<dbReference type="Gene3D" id="3.30.450.20">
    <property type="entry name" value="PAS domain"/>
    <property type="match status" value="2"/>
</dbReference>
<dbReference type="SUPFAM" id="SSF55785">
    <property type="entry name" value="PYP-like sensor domain (PAS domain)"/>
    <property type="match status" value="2"/>
</dbReference>
<dbReference type="SUPFAM" id="SSF58104">
    <property type="entry name" value="Methyl-accepting chemotaxis protein (MCP) signaling domain"/>
    <property type="match status" value="1"/>
</dbReference>
<evidence type="ECO:0000259" key="6">
    <source>
        <dbReference type="PROSITE" id="PS50112"/>
    </source>
</evidence>
<feature type="region of interest" description="Disordered" evidence="4">
    <location>
        <begin position="558"/>
        <end position="579"/>
    </location>
</feature>
<evidence type="ECO:0000313" key="10">
    <source>
        <dbReference type="Proteomes" id="UP001294412"/>
    </source>
</evidence>
<dbReference type="PROSITE" id="PS50111">
    <property type="entry name" value="CHEMOTAXIS_TRANSDUC_2"/>
    <property type="match status" value="1"/>
</dbReference>
<comment type="caution">
    <text evidence="9">The sequence shown here is derived from an EMBL/GenBank/DDBJ whole genome shotgun (WGS) entry which is preliminary data.</text>
</comment>
<name>A0ABU5HYW1_9HYPH</name>
<comment type="similarity">
    <text evidence="2">Belongs to the methyl-accepting chemotaxis (MCP) protein family.</text>
</comment>
<keyword evidence="1" id="KW-0145">Chemotaxis</keyword>
<dbReference type="InterPro" id="IPR004090">
    <property type="entry name" value="Chemotax_Me-accpt_rcpt"/>
</dbReference>
<dbReference type="Proteomes" id="UP001294412">
    <property type="component" value="Unassembled WGS sequence"/>
</dbReference>